<dbReference type="OrthoDB" id="10540579at2759"/>
<name>A0A8J2H6P5_COTCN</name>
<evidence type="ECO:0000313" key="2">
    <source>
        <dbReference type="Proteomes" id="UP000786811"/>
    </source>
</evidence>
<gene>
    <name evidence="1" type="ORF">HICCMSTLAB_LOCUS2844</name>
</gene>
<dbReference type="EMBL" id="CAJNRD030001117">
    <property type="protein sequence ID" value="CAG5078803.1"/>
    <property type="molecule type" value="Genomic_DNA"/>
</dbReference>
<dbReference type="AlphaFoldDB" id="A0A8J2H6P5"/>
<protein>
    <submittedName>
        <fullName evidence="1">Uncharacterized protein</fullName>
    </submittedName>
</protein>
<reference evidence="1" key="1">
    <citation type="submission" date="2021-04" db="EMBL/GenBank/DDBJ databases">
        <authorList>
            <person name="Chebbi M.A.C M."/>
        </authorList>
    </citation>
    <scope>NUCLEOTIDE SEQUENCE</scope>
</reference>
<dbReference type="Proteomes" id="UP000786811">
    <property type="component" value="Unassembled WGS sequence"/>
</dbReference>
<keyword evidence="2" id="KW-1185">Reference proteome</keyword>
<accession>A0A8J2H6P5</accession>
<organism evidence="1 2">
    <name type="scientific">Cotesia congregata</name>
    <name type="common">Parasitoid wasp</name>
    <name type="synonym">Apanteles congregatus</name>
    <dbReference type="NCBI Taxonomy" id="51543"/>
    <lineage>
        <taxon>Eukaryota</taxon>
        <taxon>Metazoa</taxon>
        <taxon>Ecdysozoa</taxon>
        <taxon>Arthropoda</taxon>
        <taxon>Hexapoda</taxon>
        <taxon>Insecta</taxon>
        <taxon>Pterygota</taxon>
        <taxon>Neoptera</taxon>
        <taxon>Endopterygota</taxon>
        <taxon>Hymenoptera</taxon>
        <taxon>Apocrita</taxon>
        <taxon>Ichneumonoidea</taxon>
        <taxon>Braconidae</taxon>
        <taxon>Microgastrinae</taxon>
        <taxon>Cotesia</taxon>
    </lineage>
</organism>
<proteinExistence type="predicted"/>
<sequence length="91" mass="10532">MKRGPYKLYLSSDGNGIMPRSTFYDKLKKYRLDVVNENEHNLGSQKVSDDDSQLLMEAENDNLISPAYQRSQNLMNMEQNIFFSDSSFQPS</sequence>
<comment type="caution">
    <text evidence="1">The sequence shown here is derived from an EMBL/GenBank/DDBJ whole genome shotgun (WGS) entry which is preliminary data.</text>
</comment>
<evidence type="ECO:0000313" key="1">
    <source>
        <dbReference type="EMBL" id="CAG5078803.1"/>
    </source>
</evidence>